<dbReference type="EMBL" id="JAUSRB010000002">
    <property type="protein sequence ID" value="MDP9862871.1"/>
    <property type="molecule type" value="Genomic_DNA"/>
</dbReference>
<organism evidence="5 6">
    <name type="scientific">Streptosporangium brasiliense</name>
    <dbReference type="NCBI Taxonomy" id="47480"/>
    <lineage>
        <taxon>Bacteria</taxon>
        <taxon>Bacillati</taxon>
        <taxon>Actinomycetota</taxon>
        <taxon>Actinomycetes</taxon>
        <taxon>Streptosporangiales</taxon>
        <taxon>Streptosporangiaceae</taxon>
        <taxon>Streptosporangium</taxon>
    </lineage>
</organism>
<keyword evidence="6" id="KW-1185">Reference proteome</keyword>
<dbReference type="Proteomes" id="UP001230426">
    <property type="component" value="Unassembled WGS sequence"/>
</dbReference>
<reference evidence="5 6" key="1">
    <citation type="submission" date="2023-07" db="EMBL/GenBank/DDBJ databases">
        <title>Sequencing the genomes of 1000 actinobacteria strains.</title>
        <authorList>
            <person name="Klenk H.-P."/>
        </authorList>
    </citation>
    <scope>NUCLEOTIDE SEQUENCE [LARGE SCALE GENOMIC DNA]</scope>
    <source>
        <strain evidence="5 6">DSM 44109</strain>
    </source>
</reference>
<proteinExistence type="predicted"/>
<dbReference type="GO" id="GO:0003677">
    <property type="term" value="F:DNA binding"/>
    <property type="evidence" value="ECO:0007669"/>
    <property type="project" value="UniProtKB-KW"/>
</dbReference>
<evidence type="ECO:0000256" key="2">
    <source>
        <dbReference type="ARBA" id="ARBA00023125"/>
    </source>
</evidence>
<name>A0ABT9R0W9_9ACTN</name>
<protein>
    <submittedName>
        <fullName evidence="5">DNA-binding LacI/PurR family transcriptional regulator</fullName>
    </submittedName>
</protein>
<keyword evidence="1" id="KW-0805">Transcription regulation</keyword>
<dbReference type="RefSeq" id="WP_306859269.1">
    <property type="nucleotide sequence ID" value="NZ_JAUSRB010000002.1"/>
</dbReference>
<evidence type="ECO:0000313" key="5">
    <source>
        <dbReference type="EMBL" id="MDP9862871.1"/>
    </source>
</evidence>
<evidence type="ECO:0000256" key="3">
    <source>
        <dbReference type="ARBA" id="ARBA00023163"/>
    </source>
</evidence>
<accession>A0ABT9R0W9</accession>
<evidence type="ECO:0000256" key="1">
    <source>
        <dbReference type="ARBA" id="ARBA00023015"/>
    </source>
</evidence>
<evidence type="ECO:0000259" key="4">
    <source>
        <dbReference type="Pfam" id="PF13377"/>
    </source>
</evidence>
<dbReference type="InterPro" id="IPR028082">
    <property type="entry name" value="Peripla_BP_I"/>
</dbReference>
<comment type="caution">
    <text evidence="5">The sequence shown here is derived from an EMBL/GenBank/DDBJ whole genome shotgun (WGS) entry which is preliminary data.</text>
</comment>
<dbReference type="InterPro" id="IPR046335">
    <property type="entry name" value="LacI/GalR-like_sensor"/>
</dbReference>
<sequence>MSKRFDRGALRQYGRRVPGEIAVVAICPDDIAERSGPALTSVLIPAEEVGRQAVRLLMDKLAGRAVPDGTLLEPRLTVRDST</sequence>
<feature type="domain" description="Transcriptional regulator LacI/GalR-like sensor" evidence="4">
    <location>
        <begin position="9"/>
        <end position="82"/>
    </location>
</feature>
<gene>
    <name evidence="5" type="ORF">J2S55_002137</name>
</gene>
<keyword evidence="2 5" id="KW-0238">DNA-binding</keyword>
<dbReference type="SUPFAM" id="SSF53822">
    <property type="entry name" value="Periplasmic binding protein-like I"/>
    <property type="match status" value="1"/>
</dbReference>
<keyword evidence="3" id="KW-0804">Transcription</keyword>
<evidence type="ECO:0000313" key="6">
    <source>
        <dbReference type="Proteomes" id="UP001230426"/>
    </source>
</evidence>
<dbReference type="Pfam" id="PF13377">
    <property type="entry name" value="Peripla_BP_3"/>
    <property type="match status" value="1"/>
</dbReference>
<dbReference type="PANTHER" id="PTHR30146:SF153">
    <property type="entry name" value="LACTOSE OPERON REPRESSOR"/>
    <property type="match status" value="1"/>
</dbReference>
<dbReference type="Gene3D" id="3.40.50.2300">
    <property type="match status" value="1"/>
</dbReference>
<dbReference type="PANTHER" id="PTHR30146">
    <property type="entry name" value="LACI-RELATED TRANSCRIPTIONAL REPRESSOR"/>
    <property type="match status" value="1"/>
</dbReference>